<reference evidence="3 4" key="1">
    <citation type="submission" date="2023-07" db="EMBL/GenBank/DDBJ databases">
        <title>Sorghum-associated microbial communities from plants grown in Nebraska, USA.</title>
        <authorList>
            <person name="Schachtman D."/>
        </authorList>
    </citation>
    <scope>NUCLEOTIDE SEQUENCE [LARGE SCALE GENOMIC DNA]</scope>
    <source>
        <strain evidence="3 4">3773</strain>
    </source>
</reference>
<feature type="domain" description="Glycosyl transferase family 1" evidence="1">
    <location>
        <begin position="181"/>
        <end position="338"/>
    </location>
</feature>
<keyword evidence="3" id="KW-0808">Transferase</keyword>
<keyword evidence="3" id="KW-0328">Glycosyltransferase</keyword>
<evidence type="ECO:0000259" key="2">
    <source>
        <dbReference type="Pfam" id="PF13439"/>
    </source>
</evidence>
<evidence type="ECO:0000313" key="4">
    <source>
        <dbReference type="Proteomes" id="UP001255185"/>
    </source>
</evidence>
<dbReference type="Proteomes" id="UP001255185">
    <property type="component" value="Unassembled WGS sequence"/>
</dbReference>
<dbReference type="InterPro" id="IPR001296">
    <property type="entry name" value="Glyco_trans_1"/>
</dbReference>
<feature type="domain" description="Glycosyltransferase subfamily 4-like N-terminal" evidence="2">
    <location>
        <begin position="16"/>
        <end position="168"/>
    </location>
</feature>
<evidence type="ECO:0000313" key="3">
    <source>
        <dbReference type="EMBL" id="MDR6967003.1"/>
    </source>
</evidence>
<keyword evidence="4" id="KW-1185">Reference proteome</keyword>
<accession>A0ABU1TM13</accession>
<dbReference type="GO" id="GO:0016757">
    <property type="term" value="F:glycosyltransferase activity"/>
    <property type="evidence" value="ECO:0007669"/>
    <property type="project" value="UniProtKB-KW"/>
</dbReference>
<dbReference type="EC" id="2.4.1.-" evidence="3"/>
<organism evidence="3 4">
    <name type="scientific">Flavobacterium arsenatis</name>
    <dbReference type="NCBI Taxonomy" id="1484332"/>
    <lineage>
        <taxon>Bacteria</taxon>
        <taxon>Pseudomonadati</taxon>
        <taxon>Bacteroidota</taxon>
        <taxon>Flavobacteriia</taxon>
        <taxon>Flavobacteriales</taxon>
        <taxon>Flavobacteriaceae</taxon>
        <taxon>Flavobacterium</taxon>
    </lineage>
</organism>
<dbReference type="EMBL" id="JAVDVI010000003">
    <property type="protein sequence ID" value="MDR6967003.1"/>
    <property type="molecule type" value="Genomic_DNA"/>
</dbReference>
<dbReference type="PANTHER" id="PTHR12526:SF618">
    <property type="entry name" value="GLYCOSYLTRANSFERASE, FAMILY 4"/>
    <property type="match status" value="1"/>
</dbReference>
<dbReference type="SUPFAM" id="SSF53756">
    <property type="entry name" value="UDP-Glycosyltransferase/glycogen phosphorylase"/>
    <property type="match status" value="1"/>
</dbReference>
<proteinExistence type="predicted"/>
<comment type="caution">
    <text evidence="3">The sequence shown here is derived from an EMBL/GenBank/DDBJ whole genome shotgun (WGS) entry which is preliminary data.</text>
</comment>
<gene>
    <name evidence="3" type="ORF">J2X31_001003</name>
</gene>
<dbReference type="Pfam" id="PF13439">
    <property type="entry name" value="Glyco_transf_4"/>
    <property type="match status" value="1"/>
</dbReference>
<dbReference type="PANTHER" id="PTHR12526">
    <property type="entry name" value="GLYCOSYLTRANSFERASE"/>
    <property type="match status" value="1"/>
</dbReference>
<protein>
    <submittedName>
        <fullName evidence="3">Phosphatidylinositol alpha-1,6-mannosyltransferase</fullName>
        <ecNumber evidence="3">2.4.1.-</ecNumber>
    </submittedName>
</protein>
<dbReference type="CDD" id="cd03801">
    <property type="entry name" value="GT4_PimA-like"/>
    <property type="match status" value="1"/>
</dbReference>
<name>A0ABU1TM13_9FLAO</name>
<sequence>MINKVFIISSEFPPLPGGIGNHAYLLSKYLQQSGYEISVLCDFRKQKEDLVFDAKQSFTIHRTKRSKFTQLHRIKKANSLIKQNSTVICSGKFSLWMGALFKTFFYKKKFIAVLHGSELKAGNRALQNLTKWSLRKFDTLIAVSEFTKQFALTVDSNLSIEVINNGFEIGQFETSSKESSTALNLVTVGNLTFRKGQQNVIRALPLLKEQFPEVHYHCIGIPTEREKFSELAKSLGVLDHITFHGILSDTERNNVIKKSSIFLMLSQRIKNDFEGFGIAVLEANSLGIPAIGSRDSGIADAIKNKYSGILVDQNDPKDIVNAVFAIMKDHTRYSEQAQEWSTHFDWNHIIHHYLKTIQHEA</sequence>
<dbReference type="InterPro" id="IPR028098">
    <property type="entry name" value="Glyco_trans_4-like_N"/>
</dbReference>
<dbReference type="RefSeq" id="WP_310024928.1">
    <property type="nucleotide sequence ID" value="NZ_JAVDVI010000003.1"/>
</dbReference>
<dbReference type="Pfam" id="PF00534">
    <property type="entry name" value="Glycos_transf_1"/>
    <property type="match status" value="1"/>
</dbReference>
<dbReference type="Gene3D" id="3.40.50.2000">
    <property type="entry name" value="Glycogen Phosphorylase B"/>
    <property type="match status" value="2"/>
</dbReference>
<evidence type="ECO:0000259" key="1">
    <source>
        <dbReference type="Pfam" id="PF00534"/>
    </source>
</evidence>